<dbReference type="PANTHER" id="PTHR22761:SF18">
    <property type="entry name" value="SORTING PROTEIN SNF7 FAMILY PROTEIN, PUTATIVE (AFU_ORTHOLOGUE AFUA_2G16692)-RELATED"/>
    <property type="match status" value="1"/>
</dbReference>
<evidence type="ECO:0000256" key="1">
    <source>
        <dbReference type="SAM" id="MobiDB-lite"/>
    </source>
</evidence>
<dbReference type="EMBL" id="CAJHIT010000001">
    <property type="protein sequence ID" value="CAD6499049.1"/>
    <property type="molecule type" value="Genomic_DNA"/>
</dbReference>
<evidence type="ECO:0000313" key="2">
    <source>
        <dbReference type="EMBL" id="CAD6499049.1"/>
    </source>
</evidence>
<dbReference type="GO" id="GO:0009898">
    <property type="term" value="C:cytoplasmic side of plasma membrane"/>
    <property type="evidence" value="ECO:0007669"/>
    <property type="project" value="TreeGrafter"/>
</dbReference>
<feature type="compositionally biased region" description="Basic and acidic residues" evidence="1">
    <location>
        <begin position="390"/>
        <end position="408"/>
    </location>
</feature>
<evidence type="ECO:0000313" key="3">
    <source>
        <dbReference type="Proteomes" id="UP000683417"/>
    </source>
</evidence>
<name>A0A9W4DBZ8_BLUGR</name>
<feature type="region of interest" description="Disordered" evidence="1">
    <location>
        <begin position="390"/>
        <end position="454"/>
    </location>
</feature>
<dbReference type="GO" id="GO:0005771">
    <property type="term" value="C:multivesicular body"/>
    <property type="evidence" value="ECO:0007669"/>
    <property type="project" value="TreeGrafter"/>
</dbReference>
<comment type="caution">
    <text evidence="2">The sequence shown here is derived from an EMBL/GenBank/DDBJ whole genome shotgun (WGS) entry which is preliminary data.</text>
</comment>
<dbReference type="PANTHER" id="PTHR22761">
    <property type="entry name" value="CHARGED MULTIVESICULAR BODY PROTEIN"/>
    <property type="match status" value="1"/>
</dbReference>
<protein>
    <submittedName>
        <fullName evidence="2">BgTH12-07870</fullName>
    </submittedName>
</protein>
<reference evidence="2" key="1">
    <citation type="submission" date="2020-10" db="EMBL/GenBank/DDBJ databases">
        <authorList>
            <person name="Muller C M."/>
        </authorList>
    </citation>
    <scope>NUCLEOTIDE SEQUENCE</scope>
    <source>
        <strain evidence="2">THUN-12</strain>
    </source>
</reference>
<proteinExistence type="predicted"/>
<dbReference type="Pfam" id="PF03357">
    <property type="entry name" value="Snf7"/>
    <property type="match status" value="1"/>
</dbReference>
<accession>A0A9W4DBZ8</accession>
<dbReference type="AlphaFoldDB" id="A0A9W4DBZ8"/>
<dbReference type="GO" id="GO:0032511">
    <property type="term" value="P:late endosome to vacuole transport via multivesicular body sorting pathway"/>
    <property type="evidence" value="ECO:0007669"/>
    <property type="project" value="TreeGrafter"/>
</dbReference>
<dbReference type="InterPro" id="IPR005024">
    <property type="entry name" value="Snf7_fam"/>
</dbReference>
<organism evidence="2 3">
    <name type="scientific">Blumeria graminis f. sp. triticale</name>
    <dbReference type="NCBI Taxonomy" id="1689686"/>
    <lineage>
        <taxon>Eukaryota</taxon>
        <taxon>Fungi</taxon>
        <taxon>Dikarya</taxon>
        <taxon>Ascomycota</taxon>
        <taxon>Pezizomycotina</taxon>
        <taxon>Leotiomycetes</taxon>
        <taxon>Erysiphales</taxon>
        <taxon>Erysiphaceae</taxon>
        <taxon>Blumeria</taxon>
    </lineage>
</organism>
<dbReference type="GO" id="GO:0000815">
    <property type="term" value="C:ESCRT III complex"/>
    <property type="evidence" value="ECO:0007669"/>
    <property type="project" value="TreeGrafter"/>
</dbReference>
<sequence>MTNVLEFLHCNEPQFRKSRLPALYSDFRHLRKTNPDGFIANITAWLRSLAHAARAGALPSPDRLSLSLTTELLHAFETENGRPLALGAVIQEGITRGELLQLQYFKKMQQNIYHKGSWVIQPWDILTWSLRRLGISTEGEDDDYYSIGKVVIVENLEIAGKEAQKRFGELKSRSEKVFTRKCFAEKFQNILGLNANLSESDMELFLKFLARDKGFISYNSEIVKLRSADEADLITTEDTTIASLKSLIQDLDAKIFYLSERLASLDAAAKEAVTNKNREAAIVALRSKKGLIKTLNERQGTLLQLENVLSSIEKAADQIELVKVMEASSQALANLSKEAGGIDKVEYVVGRLQQEMSLVDEITTSTGLGFNDIIQDIEVDEELEFMEKEEREKATKDRANREQKEAAETKQILDALNDAGISAKDDRSTQSKGPELISNEQSISIAAVEKPISE</sequence>
<gene>
    <name evidence="2" type="ORF">BGTH12_LOCUS407</name>
</gene>
<dbReference type="Proteomes" id="UP000683417">
    <property type="component" value="Unassembled WGS sequence"/>
</dbReference>
<dbReference type="GO" id="GO:0006900">
    <property type="term" value="P:vesicle budding from membrane"/>
    <property type="evidence" value="ECO:0007669"/>
    <property type="project" value="TreeGrafter"/>
</dbReference>